<dbReference type="EMBL" id="JBHLWO010000001">
    <property type="protein sequence ID" value="MFC0317954.1"/>
    <property type="molecule type" value="Genomic_DNA"/>
</dbReference>
<gene>
    <name evidence="1" type="ORF">ACFFI0_06520</name>
</gene>
<dbReference type="RefSeq" id="WP_130854311.1">
    <property type="nucleotide sequence ID" value="NZ_JBHLWO010000001.1"/>
</dbReference>
<evidence type="ECO:0000313" key="2">
    <source>
        <dbReference type="Proteomes" id="UP001589774"/>
    </source>
</evidence>
<evidence type="ECO:0000313" key="1">
    <source>
        <dbReference type="EMBL" id="MFC0317954.1"/>
    </source>
</evidence>
<dbReference type="Proteomes" id="UP001589774">
    <property type="component" value="Unassembled WGS sequence"/>
</dbReference>
<reference evidence="1 2" key="1">
    <citation type="submission" date="2024-09" db="EMBL/GenBank/DDBJ databases">
        <authorList>
            <person name="Sun Q."/>
            <person name="Mori K."/>
        </authorList>
    </citation>
    <scope>NUCLEOTIDE SEQUENCE [LARGE SCALE GENOMIC DNA]</scope>
    <source>
        <strain evidence="1 2">CCM 7765</strain>
    </source>
</reference>
<proteinExistence type="predicted"/>
<organism evidence="1 2">
    <name type="scientific">Olivibacter oleidegradans</name>
    <dbReference type="NCBI Taxonomy" id="760123"/>
    <lineage>
        <taxon>Bacteria</taxon>
        <taxon>Pseudomonadati</taxon>
        <taxon>Bacteroidota</taxon>
        <taxon>Sphingobacteriia</taxon>
        <taxon>Sphingobacteriales</taxon>
        <taxon>Sphingobacteriaceae</taxon>
        <taxon>Olivibacter</taxon>
    </lineage>
</organism>
<accession>A0ABV6HH99</accession>
<protein>
    <submittedName>
        <fullName evidence="1">Uncharacterized protein</fullName>
    </submittedName>
</protein>
<name>A0ABV6HH99_9SPHI</name>
<keyword evidence="2" id="KW-1185">Reference proteome</keyword>
<sequence>MAPDYIELYVSGFDTVEKKTIEDVVFKNVEIKDRSFFDLWSVRPLSDHRLLLTVNTNYIENRLLSEDSIENLLSKQVGIVTSTKDTLLLKKCNM</sequence>
<comment type="caution">
    <text evidence="1">The sequence shown here is derived from an EMBL/GenBank/DDBJ whole genome shotgun (WGS) entry which is preliminary data.</text>
</comment>